<sequence>MANNNKLKLNISKTKAMLISTPYKYKQINLNEITLTIDSTRIEIVEETKYLGLVIDSHLNFIPHFNYIHKKILKKIYFFSRVSQNLSCNTRITVYNTIIKTHFEYCATVLYSLDLNKMLAVQKLQNRAMRIILKCNRYTPISNMLSCLQWLNTPLCCSERPWKQRFFSSLDSGFEWILIDKFDQSIVFILSGDLSYTLSDRP</sequence>
<name>A0ABQ9JK61_9CUCU</name>
<accession>A0ABQ9JK61</accession>
<organism evidence="1 2">
    <name type="scientific">Molorchus minor</name>
    <dbReference type="NCBI Taxonomy" id="1323400"/>
    <lineage>
        <taxon>Eukaryota</taxon>
        <taxon>Metazoa</taxon>
        <taxon>Ecdysozoa</taxon>
        <taxon>Arthropoda</taxon>
        <taxon>Hexapoda</taxon>
        <taxon>Insecta</taxon>
        <taxon>Pterygota</taxon>
        <taxon>Neoptera</taxon>
        <taxon>Endopterygota</taxon>
        <taxon>Coleoptera</taxon>
        <taxon>Polyphaga</taxon>
        <taxon>Cucujiformia</taxon>
        <taxon>Chrysomeloidea</taxon>
        <taxon>Cerambycidae</taxon>
        <taxon>Lamiinae</taxon>
        <taxon>Monochamini</taxon>
        <taxon>Molorchus</taxon>
    </lineage>
</organism>
<dbReference type="EMBL" id="JAPWTJ010000509">
    <property type="protein sequence ID" value="KAJ8977797.1"/>
    <property type="molecule type" value="Genomic_DNA"/>
</dbReference>
<gene>
    <name evidence="1" type="ORF">NQ317_000053</name>
</gene>
<evidence type="ECO:0000313" key="1">
    <source>
        <dbReference type="EMBL" id="KAJ8977797.1"/>
    </source>
</evidence>
<keyword evidence="2" id="KW-1185">Reference proteome</keyword>
<evidence type="ECO:0008006" key="3">
    <source>
        <dbReference type="Google" id="ProtNLM"/>
    </source>
</evidence>
<dbReference type="PANTHER" id="PTHR33332">
    <property type="entry name" value="REVERSE TRANSCRIPTASE DOMAIN-CONTAINING PROTEIN"/>
    <property type="match status" value="1"/>
</dbReference>
<protein>
    <recommendedName>
        <fullName evidence="3">Reverse transcriptase domain-containing protein</fullName>
    </recommendedName>
</protein>
<reference evidence="1" key="1">
    <citation type="journal article" date="2023" name="Insect Mol. Biol.">
        <title>Genome sequencing provides insights into the evolution of gene families encoding plant cell wall-degrading enzymes in longhorned beetles.</title>
        <authorList>
            <person name="Shin N.R."/>
            <person name="Okamura Y."/>
            <person name="Kirsch R."/>
            <person name="Pauchet Y."/>
        </authorList>
    </citation>
    <scope>NUCLEOTIDE SEQUENCE</scope>
    <source>
        <strain evidence="1">MMC_N1</strain>
    </source>
</reference>
<comment type="caution">
    <text evidence="1">The sequence shown here is derived from an EMBL/GenBank/DDBJ whole genome shotgun (WGS) entry which is preliminary data.</text>
</comment>
<dbReference type="Proteomes" id="UP001162164">
    <property type="component" value="Unassembled WGS sequence"/>
</dbReference>
<proteinExistence type="predicted"/>
<evidence type="ECO:0000313" key="2">
    <source>
        <dbReference type="Proteomes" id="UP001162164"/>
    </source>
</evidence>